<name>A0ABP9S0M2_9GAMM</name>
<dbReference type="PANTHER" id="PTHR30292">
    <property type="entry name" value="UNCHARACTERIZED PROTEIN YBGL-RELATED"/>
    <property type="match status" value="1"/>
</dbReference>
<dbReference type="PANTHER" id="PTHR30292:SF0">
    <property type="entry name" value="5-OXOPROLINASE SUBUNIT A"/>
    <property type="match status" value="1"/>
</dbReference>
<dbReference type="InterPro" id="IPR011330">
    <property type="entry name" value="Glyco_hydro/deAcase_b/a-brl"/>
</dbReference>
<dbReference type="EMBL" id="BAABLF010000006">
    <property type="protein sequence ID" value="GAA5189183.1"/>
    <property type="molecule type" value="Genomic_DNA"/>
</dbReference>
<dbReference type="CDD" id="cd10801">
    <property type="entry name" value="LamB_YcsF_like_1"/>
    <property type="match status" value="1"/>
</dbReference>
<dbReference type="SUPFAM" id="SSF88713">
    <property type="entry name" value="Glycoside hydrolase/deacetylase"/>
    <property type="match status" value="1"/>
</dbReference>
<reference evidence="2" key="1">
    <citation type="journal article" date="2019" name="Int. J. Syst. Evol. Microbiol.">
        <title>The Global Catalogue of Microorganisms (GCM) 10K type strain sequencing project: providing services to taxonomists for standard genome sequencing and annotation.</title>
        <authorList>
            <consortium name="The Broad Institute Genomics Platform"/>
            <consortium name="The Broad Institute Genome Sequencing Center for Infectious Disease"/>
            <person name="Wu L."/>
            <person name="Ma J."/>
        </authorList>
    </citation>
    <scope>NUCLEOTIDE SEQUENCE [LARGE SCALE GENOMIC DNA]</scope>
    <source>
        <strain evidence="2">JCM 18720</strain>
    </source>
</reference>
<proteinExistence type="predicted"/>
<dbReference type="NCBIfam" id="NF003814">
    <property type="entry name" value="PRK05406.1-3"/>
    <property type="match status" value="1"/>
</dbReference>
<evidence type="ECO:0000313" key="2">
    <source>
        <dbReference type="Proteomes" id="UP001501600"/>
    </source>
</evidence>
<sequence length="252" mass="27149">MRSLDINCDLGEGAGQDDRLMPLISSANIACGGHAGDRASMLTTLLLARKHGVAIGAHPGYDDREQFGRRPLSLSKPQLKALMREQIQALASLAHPLGSKLHHVKLHGALYNQASHDRAMANVVVETLQSLDPGLKLYALANSPLQSMAQQAGLTVIAEGFADRRYRNDGTLVPRSEPNASISSLAACLRQLQEMVEQHRVTSVEGEAVPLRIDTLCVHGDGPHALPFARAIRQWMAQHRVTLSTPGDGALS</sequence>
<organism evidence="1 2">
    <name type="scientific">Ferrimonas gelatinilytica</name>
    <dbReference type="NCBI Taxonomy" id="1255257"/>
    <lineage>
        <taxon>Bacteria</taxon>
        <taxon>Pseudomonadati</taxon>
        <taxon>Pseudomonadota</taxon>
        <taxon>Gammaproteobacteria</taxon>
        <taxon>Alteromonadales</taxon>
        <taxon>Ferrimonadaceae</taxon>
        <taxon>Ferrimonas</taxon>
    </lineage>
</organism>
<keyword evidence="2" id="KW-1185">Reference proteome</keyword>
<dbReference type="Gene3D" id="3.20.20.370">
    <property type="entry name" value="Glycoside hydrolase/deacetylase"/>
    <property type="match status" value="1"/>
</dbReference>
<dbReference type="Pfam" id="PF03746">
    <property type="entry name" value="LamB_YcsF"/>
    <property type="match status" value="1"/>
</dbReference>
<accession>A0ABP9S0M2</accession>
<dbReference type="InterPro" id="IPR005501">
    <property type="entry name" value="LamB/YcsF/PxpA-like"/>
</dbReference>
<comment type="caution">
    <text evidence="1">The sequence shown here is derived from an EMBL/GenBank/DDBJ whole genome shotgun (WGS) entry which is preliminary data.</text>
</comment>
<dbReference type="NCBIfam" id="NF003816">
    <property type="entry name" value="PRK05406.1-5"/>
    <property type="match status" value="1"/>
</dbReference>
<dbReference type="RefSeq" id="WP_345316039.1">
    <property type="nucleotide sequence ID" value="NZ_BAABLF010000006.1"/>
</dbReference>
<gene>
    <name evidence="1" type="primary">pxpA</name>
    <name evidence="1" type="ORF">GCM10025772_10950</name>
</gene>
<protein>
    <submittedName>
        <fullName evidence="1">5-oxoprolinase subunit PxpA</fullName>
    </submittedName>
</protein>
<dbReference type="Proteomes" id="UP001501600">
    <property type="component" value="Unassembled WGS sequence"/>
</dbReference>
<evidence type="ECO:0000313" key="1">
    <source>
        <dbReference type="EMBL" id="GAA5189183.1"/>
    </source>
</evidence>